<dbReference type="InterPro" id="IPR036148">
    <property type="entry name" value="MmgE/PrpD_sf"/>
</dbReference>
<dbReference type="GO" id="GO:0016829">
    <property type="term" value="F:lyase activity"/>
    <property type="evidence" value="ECO:0007669"/>
    <property type="project" value="InterPro"/>
</dbReference>
<evidence type="ECO:0000259" key="2">
    <source>
        <dbReference type="Pfam" id="PF03972"/>
    </source>
</evidence>
<dbReference type="RefSeq" id="WP_109760709.1">
    <property type="nucleotide sequence ID" value="NZ_CP034588.1"/>
</dbReference>
<dbReference type="InterPro" id="IPR045337">
    <property type="entry name" value="MmgE_PrpD_C"/>
</dbReference>
<dbReference type="PANTHER" id="PTHR16943">
    <property type="entry name" value="2-METHYLCITRATE DEHYDRATASE-RELATED"/>
    <property type="match status" value="1"/>
</dbReference>
<dbReference type="InterPro" id="IPR042183">
    <property type="entry name" value="MmgE/PrpD_sf_1"/>
</dbReference>
<protein>
    <submittedName>
        <fullName evidence="4">2-methylcitrate dehydratase PrpD</fullName>
    </submittedName>
</protein>
<evidence type="ECO:0000259" key="3">
    <source>
        <dbReference type="Pfam" id="PF19305"/>
    </source>
</evidence>
<evidence type="ECO:0000313" key="5">
    <source>
        <dbReference type="Proteomes" id="UP000245390"/>
    </source>
</evidence>
<dbReference type="PANTHER" id="PTHR16943:SF8">
    <property type="entry name" value="2-METHYLCITRATE DEHYDRATASE"/>
    <property type="match status" value="1"/>
</dbReference>
<evidence type="ECO:0000256" key="1">
    <source>
        <dbReference type="ARBA" id="ARBA00006174"/>
    </source>
</evidence>
<dbReference type="Gene3D" id="3.30.1330.120">
    <property type="entry name" value="2-methylcitrate dehydratase PrpD"/>
    <property type="match status" value="1"/>
</dbReference>
<dbReference type="Gene3D" id="1.10.4100.10">
    <property type="entry name" value="2-methylcitrate dehydratase PrpD"/>
    <property type="match status" value="1"/>
</dbReference>
<accession>A0A316GIH9</accession>
<evidence type="ECO:0000313" key="4">
    <source>
        <dbReference type="EMBL" id="PWK54597.1"/>
    </source>
</evidence>
<feature type="domain" description="MmgE/PrpD C-terminal" evidence="3">
    <location>
        <begin position="277"/>
        <end position="426"/>
    </location>
</feature>
<dbReference type="Proteomes" id="UP000245390">
    <property type="component" value="Unassembled WGS sequence"/>
</dbReference>
<organism evidence="4 5">
    <name type="scientific">Silicimonas algicola</name>
    <dbReference type="NCBI Taxonomy" id="1826607"/>
    <lineage>
        <taxon>Bacteria</taxon>
        <taxon>Pseudomonadati</taxon>
        <taxon>Pseudomonadota</taxon>
        <taxon>Alphaproteobacteria</taxon>
        <taxon>Rhodobacterales</taxon>
        <taxon>Paracoccaceae</taxon>
    </lineage>
</organism>
<dbReference type="AlphaFoldDB" id="A0A316GIH9"/>
<reference evidence="4 5" key="1">
    <citation type="submission" date="2018-05" db="EMBL/GenBank/DDBJ databases">
        <title>Genomic Encyclopedia of Type Strains, Phase IV (KMG-IV): sequencing the most valuable type-strain genomes for metagenomic binning, comparative biology and taxonomic classification.</title>
        <authorList>
            <person name="Goeker M."/>
        </authorList>
    </citation>
    <scope>NUCLEOTIDE SEQUENCE [LARGE SCALE GENOMIC DNA]</scope>
    <source>
        <strain evidence="4 5">DSM 103371</strain>
    </source>
</reference>
<name>A0A316GIH9_9RHOB</name>
<sequence>MADRSAGTVAETHAAFARDLSLHDIPPHVAQLARHCLVDALGCAMFGRQLPWSRMILAEAVETGSGGPCEIPGEPGLRLHPPQAALALGAFCHAFELDSLRKPGAGVHAGATVALPALAVAQAVGASDDDLIAAIVAGCETMFRLGAATLHTPEKSGFHAPGLTGPFGAAIACGRLMGLSATQLANAQGIAGSLASGLLAFAASGQGGMVKRLHLGRAAESGVLAARLAARGFEAPHAVIEGPYGFLDAFCSDTAPDLLTQGLGTNWALETLCLKRYACHITAHAPVEALRGMMADHGFGGAAIAEISLQGSEKLVSHHAGKAPTDIGLAQYSAPFVLALSAYRDPEDPAAFSDDALTDSGILDLMRRITVTERPGGGAKGWGVDLTVVLRDGTRLTETRDSFEGTPERPLSGEQVCGKAMRLAGDDAAEMEALCRRFLPR</sequence>
<feature type="domain" description="MmgE/PrpD N-terminal" evidence="2">
    <location>
        <begin position="14"/>
        <end position="256"/>
    </location>
</feature>
<dbReference type="InterPro" id="IPR045336">
    <property type="entry name" value="MmgE_PrpD_N"/>
</dbReference>
<dbReference type="Pfam" id="PF03972">
    <property type="entry name" value="MmgE_PrpD_N"/>
    <property type="match status" value="1"/>
</dbReference>
<dbReference type="Pfam" id="PF19305">
    <property type="entry name" value="MmgE_PrpD_C"/>
    <property type="match status" value="1"/>
</dbReference>
<dbReference type="InterPro" id="IPR005656">
    <property type="entry name" value="MmgE_PrpD"/>
</dbReference>
<dbReference type="SUPFAM" id="SSF103378">
    <property type="entry name" value="2-methylcitrate dehydratase PrpD"/>
    <property type="match status" value="1"/>
</dbReference>
<proteinExistence type="inferred from homology"/>
<keyword evidence="5" id="KW-1185">Reference proteome</keyword>
<dbReference type="EMBL" id="QGGV01000011">
    <property type="protein sequence ID" value="PWK54597.1"/>
    <property type="molecule type" value="Genomic_DNA"/>
</dbReference>
<gene>
    <name evidence="4" type="ORF">C8D95_11131</name>
</gene>
<comment type="caution">
    <text evidence="4">The sequence shown here is derived from an EMBL/GenBank/DDBJ whole genome shotgun (WGS) entry which is preliminary data.</text>
</comment>
<dbReference type="KEGG" id="salo:EF888_14655"/>
<comment type="similarity">
    <text evidence="1">Belongs to the PrpD family.</text>
</comment>
<dbReference type="InterPro" id="IPR042188">
    <property type="entry name" value="MmgE/PrpD_sf_2"/>
</dbReference>
<dbReference type="OrthoDB" id="9795089at2"/>